<dbReference type="SUPFAM" id="SSF52540">
    <property type="entry name" value="P-loop containing nucleoside triphosphate hydrolases"/>
    <property type="match status" value="1"/>
</dbReference>
<keyword evidence="6 8" id="KW-1133">Transmembrane helix</keyword>
<dbReference type="OrthoDB" id="1522160at2"/>
<dbReference type="GO" id="GO:0015421">
    <property type="term" value="F:ABC-type oligopeptide transporter activity"/>
    <property type="evidence" value="ECO:0007669"/>
    <property type="project" value="TreeGrafter"/>
</dbReference>
<evidence type="ECO:0000259" key="9">
    <source>
        <dbReference type="PROSITE" id="PS50893"/>
    </source>
</evidence>
<dbReference type="GO" id="GO:0005524">
    <property type="term" value="F:ATP binding"/>
    <property type="evidence" value="ECO:0007669"/>
    <property type="project" value="UniProtKB-KW"/>
</dbReference>
<dbReference type="RefSeq" id="WP_002695306.1">
    <property type="nucleotide sequence ID" value="NZ_AAWS01000007.1"/>
</dbReference>
<evidence type="ECO:0000259" key="10">
    <source>
        <dbReference type="PROSITE" id="PS50929"/>
    </source>
</evidence>
<evidence type="ECO:0000256" key="5">
    <source>
        <dbReference type="ARBA" id="ARBA00022840"/>
    </source>
</evidence>
<dbReference type="PROSITE" id="PS00211">
    <property type="entry name" value="ABC_TRANSPORTER_1"/>
    <property type="match status" value="1"/>
</dbReference>
<dbReference type="EMBL" id="AAWS01000007">
    <property type="protein sequence ID" value="EAY30345.1"/>
    <property type="molecule type" value="Genomic_DNA"/>
</dbReference>
<organism evidence="11 12">
    <name type="scientific">Microscilla marina ATCC 23134</name>
    <dbReference type="NCBI Taxonomy" id="313606"/>
    <lineage>
        <taxon>Bacteria</taxon>
        <taxon>Pseudomonadati</taxon>
        <taxon>Bacteroidota</taxon>
        <taxon>Cytophagia</taxon>
        <taxon>Cytophagales</taxon>
        <taxon>Microscillaceae</taxon>
        <taxon>Microscilla</taxon>
    </lineage>
</organism>
<keyword evidence="12" id="KW-1185">Reference proteome</keyword>
<evidence type="ECO:0000256" key="7">
    <source>
        <dbReference type="ARBA" id="ARBA00023136"/>
    </source>
</evidence>
<dbReference type="Gene3D" id="1.20.1560.10">
    <property type="entry name" value="ABC transporter type 1, transmembrane domain"/>
    <property type="match status" value="1"/>
</dbReference>
<evidence type="ECO:0000256" key="8">
    <source>
        <dbReference type="SAM" id="Phobius"/>
    </source>
</evidence>
<dbReference type="CDD" id="cd18552">
    <property type="entry name" value="ABC_6TM_MsbA_like"/>
    <property type="match status" value="1"/>
</dbReference>
<evidence type="ECO:0000256" key="3">
    <source>
        <dbReference type="ARBA" id="ARBA00022692"/>
    </source>
</evidence>
<keyword evidence="5 11" id="KW-0067">ATP-binding</keyword>
<dbReference type="SUPFAM" id="SSF90123">
    <property type="entry name" value="ABC transporter transmembrane region"/>
    <property type="match status" value="1"/>
</dbReference>
<comment type="caution">
    <text evidence="11">The sequence shown here is derived from an EMBL/GenBank/DDBJ whole genome shotgun (WGS) entry which is preliminary data.</text>
</comment>
<dbReference type="InterPro" id="IPR003439">
    <property type="entry name" value="ABC_transporter-like_ATP-bd"/>
</dbReference>
<feature type="domain" description="ABC transporter" evidence="9">
    <location>
        <begin position="373"/>
        <end position="606"/>
    </location>
</feature>
<gene>
    <name evidence="11" type="ORF">M23134_08174</name>
</gene>
<keyword evidence="2" id="KW-0813">Transport</keyword>
<keyword evidence="7 8" id="KW-0472">Membrane</keyword>
<keyword evidence="3 8" id="KW-0812">Transmembrane</keyword>
<evidence type="ECO:0000313" key="11">
    <source>
        <dbReference type="EMBL" id="EAY30345.1"/>
    </source>
</evidence>
<feature type="transmembrane region" description="Helical" evidence="8">
    <location>
        <begin position="87"/>
        <end position="111"/>
    </location>
</feature>
<sequence>MKTFFRILSFAQPLSKYAIPYFIYSIFATIFGVLNFTLLIPLLKVLFGKAEVKEVPKEPVFELSKAFQYLLDYFNYFFKKLVFTEGAYSALIFVCIIFLASIFLSNIFLYLSIRVKEYMRARVIENVRATFFEKVTSLHLGYFSDQKKGDLMSRITSDANYLEWAVIHSLELLFKHPIQLVSFFIVLFYISVPLTLFTLVFLPVSATIIAFLNNKLKKQSYSLQESQAVIMSILDETLGGLRVIKGFNAISYIRSKFDQENKHYGDVVRAMARTREMASPISEATGALVVVGILLYGGSLILREQPLLQPTEFITYIILFSQVMRPAKGLTVASSGVQVGLAAGNRIFNILDEAVKINDKENALELKEFKSEIEFKDVHFRYEEDWVLQGINFKLEKGKTVALVGKTGSGKSTIADLIPRFYDIQKGGIYIDGENLQDYRLGSVLQHIGIVSQEAVLFNDTIFNNIAFSVEDATYAQVERAAKIANAHDFIVEKPQGYQTLVGDRGDKLSGGQRQRITIARAVLKNPSILLLDEATAAMDPKTEQLVQDAINNLMQNRTSLVIAHRLSTIQNADEILVVREGHIVERGTHAELLLQENGEYADLHASGIR</sequence>
<dbReference type="Gene3D" id="3.40.50.300">
    <property type="entry name" value="P-loop containing nucleotide triphosphate hydrolases"/>
    <property type="match status" value="1"/>
</dbReference>
<dbReference type="eggNOG" id="COG1132">
    <property type="taxonomic scope" value="Bacteria"/>
</dbReference>
<comment type="subcellular location">
    <subcellularLocation>
        <location evidence="1">Cell membrane</location>
        <topology evidence="1">Multi-pass membrane protein</topology>
    </subcellularLocation>
</comment>
<dbReference type="Pfam" id="PF00664">
    <property type="entry name" value="ABC_membrane"/>
    <property type="match status" value="1"/>
</dbReference>
<dbReference type="InterPro" id="IPR017871">
    <property type="entry name" value="ABC_transporter-like_CS"/>
</dbReference>
<dbReference type="InterPro" id="IPR039421">
    <property type="entry name" value="Type_1_exporter"/>
</dbReference>
<dbReference type="GO" id="GO:0005886">
    <property type="term" value="C:plasma membrane"/>
    <property type="evidence" value="ECO:0007669"/>
    <property type="project" value="UniProtKB-SubCell"/>
</dbReference>
<protein>
    <submittedName>
        <fullName evidence="11">ABC transporter ATP-binding protein</fullName>
    </submittedName>
</protein>
<dbReference type="PANTHER" id="PTHR43394:SF1">
    <property type="entry name" value="ATP-BINDING CASSETTE SUB-FAMILY B MEMBER 10, MITOCHONDRIAL"/>
    <property type="match status" value="1"/>
</dbReference>
<dbReference type="FunFam" id="3.40.50.300:FF:000287">
    <property type="entry name" value="Multidrug ABC transporter ATP-binding protein"/>
    <property type="match status" value="1"/>
</dbReference>
<dbReference type="PROSITE" id="PS50929">
    <property type="entry name" value="ABC_TM1F"/>
    <property type="match status" value="1"/>
</dbReference>
<dbReference type="PANTHER" id="PTHR43394">
    <property type="entry name" value="ATP-DEPENDENT PERMEASE MDL1, MITOCHONDRIAL"/>
    <property type="match status" value="1"/>
</dbReference>
<feature type="transmembrane region" description="Helical" evidence="8">
    <location>
        <begin position="21"/>
        <end position="43"/>
    </location>
</feature>
<keyword evidence="4" id="KW-0547">Nucleotide-binding</keyword>
<dbReference type="Pfam" id="PF00005">
    <property type="entry name" value="ABC_tran"/>
    <property type="match status" value="1"/>
</dbReference>
<accession>A1ZH76</accession>
<dbReference type="PROSITE" id="PS50893">
    <property type="entry name" value="ABC_TRANSPORTER_2"/>
    <property type="match status" value="1"/>
</dbReference>
<evidence type="ECO:0000256" key="4">
    <source>
        <dbReference type="ARBA" id="ARBA00022741"/>
    </source>
</evidence>
<evidence type="ECO:0000256" key="6">
    <source>
        <dbReference type="ARBA" id="ARBA00022989"/>
    </source>
</evidence>
<proteinExistence type="predicted"/>
<dbReference type="SMART" id="SM00382">
    <property type="entry name" value="AAA"/>
    <property type="match status" value="1"/>
</dbReference>
<dbReference type="AlphaFoldDB" id="A1ZH76"/>
<dbReference type="InterPro" id="IPR027417">
    <property type="entry name" value="P-loop_NTPase"/>
</dbReference>
<dbReference type="InterPro" id="IPR003593">
    <property type="entry name" value="AAA+_ATPase"/>
</dbReference>
<feature type="domain" description="ABC transmembrane type-1" evidence="10">
    <location>
        <begin position="22"/>
        <end position="338"/>
    </location>
</feature>
<name>A1ZH76_MICM2</name>
<dbReference type="Proteomes" id="UP000004095">
    <property type="component" value="Unassembled WGS sequence"/>
</dbReference>
<evidence type="ECO:0000256" key="2">
    <source>
        <dbReference type="ARBA" id="ARBA00022448"/>
    </source>
</evidence>
<dbReference type="GO" id="GO:0016887">
    <property type="term" value="F:ATP hydrolysis activity"/>
    <property type="evidence" value="ECO:0007669"/>
    <property type="project" value="InterPro"/>
</dbReference>
<evidence type="ECO:0000313" key="12">
    <source>
        <dbReference type="Proteomes" id="UP000004095"/>
    </source>
</evidence>
<dbReference type="InterPro" id="IPR011527">
    <property type="entry name" value="ABC1_TM_dom"/>
</dbReference>
<evidence type="ECO:0000256" key="1">
    <source>
        <dbReference type="ARBA" id="ARBA00004651"/>
    </source>
</evidence>
<dbReference type="InterPro" id="IPR036640">
    <property type="entry name" value="ABC1_TM_sf"/>
</dbReference>
<reference evidence="11 12" key="1">
    <citation type="submission" date="2007-01" db="EMBL/GenBank/DDBJ databases">
        <authorList>
            <person name="Haygood M."/>
            <person name="Podell S."/>
            <person name="Anderson C."/>
            <person name="Hopkinson B."/>
            <person name="Roe K."/>
            <person name="Barbeau K."/>
            <person name="Gaasterland T."/>
            <person name="Ferriera S."/>
            <person name="Johnson J."/>
            <person name="Kravitz S."/>
            <person name="Beeson K."/>
            <person name="Sutton G."/>
            <person name="Rogers Y.-H."/>
            <person name="Friedman R."/>
            <person name="Frazier M."/>
            <person name="Venter J.C."/>
        </authorList>
    </citation>
    <scope>NUCLEOTIDE SEQUENCE [LARGE SCALE GENOMIC DNA]</scope>
    <source>
        <strain evidence="11 12">ATCC 23134</strain>
    </source>
</reference>